<dbReference type="InterPro" id="IPR035940">
    <property type="entry name" value="CAP_sf"/>
</dbReference>
<dbReference type="SUPFAM" id="SSF55797">
    <property type="entry name" value="PR-1-like"/>
    <property type="match status" value="1"/>
</dbReference>
<protein>
    <submittedName>
        <fullName evidence="4">YkwD family protein</fullName>
    </submittedName>
</protein>
<dbReference type="Proteomes" id="UP001232445">
    <property type="component" value="Unassembled WGS sequence"/>
</dbReference>
<feature type="chain" id="PRO_5045134385" evidence="2">
    <location>
        <begin position="25"/>
        <end position="305"/>
    </location>
</feature>
<evidence type="ECO:0000256" key="2">
    <source>
        <dbReference type="SAM" id="SignalP"/>
    </source>
</evidence>
<dbReference type="InterPro" id="IPR014258">
    <property type="entry name" value="CAP_domain_YkwD-like"/>
</dbReference>
<dbReference type="EMBL" id="JAUSUQ010000001">
    <property type="protein sequence ID" value="MDQ0337436.1"/>
    <property type="molecule type" value="Genomic_DNA"/>
</dbReference>
<evidence type="ECO:0000256" key="1">
    <source>
        <dbReference type="SAM" id="MobiDB-lite"/>
    </source>
</evidence>
<proteinExistence type="predicted"/>
<dbReference type="PANTHER" id="PTHR31157">
    <property type="entry name" value="SCP DOMAIN-CONTAINING PROTEIN"/>
    <property type="match status" value="1"/>
</dbReference>
<gene>
    <name evidence="4" type="ORF">J2S00_000206</name>
</gene>
<dbReference type="PROSITE" id="PS51257">
    <property type="entry name" value="PROKAR_LIPOPROTEIN"/>
    <property type="match status" value="1"/>
</dbReference>
<keyword evidence="2" id="KW-0732">Signal</keyword>
<evidence type="ECO:0000313" key="5">
    <source>
        <dbReference type="Proteomes" id="UP001232445"/>
    </source>
</evidence>
<accession>A0ABU0CLY9</accession>
<dbReference type="InterPro" id="IPR014044">
    <property type="entry name" value="CAP_dom"/>
</dbReference>
<organism evidence="4 5">
    <name type="scientific">Caldalkalibacillus uzonensis</name>
    <dbReference type="NCBI Taxonomy" id="353224"/>
    <lineage>
        <taxon>Bacteria</taxon>
        <taxon>Bacillati</taxon>
        <taxon>Bacillota</taxon>
        <taxon>Bacilli</taxon>
        <taxon>Bacillales</taxon>
        <taxon>Bacillaceae</taxon>
        <taxon>Caldalkalibacillus</taxon>
    </lineage>
</organism>
<reference evidence="4 5" key="1">
    <citation type="submission" date="2023-07" db="EMBL/GenBank/DDBJ databases">
        <title>Genomic Encyclopedia of Type Strains, Phase IV (KMG-IV): sequencing the most valuable type-strain genomes for metagenomic binning, comparative biology and taxonomic classification.</title>
        <authorList>
            <person name="Goeker M."/>
        </authorList>
    </citation>
    <scope>NUCLEOTIDE SEQUENCE [LARGE SCALE GENOMIC DNA]</scope>
    <source>
        <strain evidence="4 5">DSM 17740</strain>
    </source>
</reference>
<name>A0ABU0CLY9_9BACI</name>
<keyword evidence="5" id="KW-1185">Reference proteome</keyword>
<dbReference type="NCBIfam" id="TIGR02909">
    <property type="entry name" value="spore_YkwD"/>
    <property type="match status" value="1"/>
</dbReference>
<feature type="region of interest" description="Disordered" evidence="1">
    <location>
        <begin position="147"/>
        <end position="182"/>
    </location>
</feature>
<dbReference type="RefSeq" id="WP_307334568.1">
    <property type="nucleotide sequence ID" value="NZ_JAUSUQ010000001.1"/>
</dbReference>
<feature type="signal peptide" evidence="2">
    <location>
        <begin position="1"/>
        <end position="24"/>
    </location>
</feature>
<comment type="caution">
    <text evidence="4">The sequence shown here is derived from an EMBL/GenBank/DDBJ whole genome shotgun (WGS) entry which is preliminary data.</text>
</comment>
<dbReference type="Gene3D" id="3.40.33.10">
    <property type="entry name" value="CAP"/>
    <property type="match status" value="1"/>
</dbReference>
<evidence type="ECO:0000313" key="4">
    <source>
        <dbReference type="EMBL" id="MDQ0337436.1"/>
    </source>
</evidence>
<feature type="domain" description="SCP" evidence="3">
    <location>
        <begin position="190"/>
        <end position="302"/>
    </location>
</feature>
<dbReference type="Pfam" id="PF00188">
    <property type="entry name" value="CAP"/>
    <property type="match status" value="1"/>
</dbReference>
<sequence>MSKNWIPLYVASLLLLSIVACTNAGDQAQDSRIIDDAYIEGLQAKEEPLASEGPLGQISSESTTIPSDQFPHTKPVQIQHAKYDFIIVDGQHADIRLTREDIARLLPEEIARLIPEGAERLTPEQVARLVPEGTTRLTPEDIVQRLRQGTPQQPPQAPAQEQPEQREQPETTTQPEVAEGVSEIEARVIELTNAERRRNGLSDLQTDAALNRVAREKSNDMQANHYFSHTSPTYGSPFDMMRDFGISFNAAAENIAQGQPTPEAVVQAWMNSEGHRANILNGNFTHIGVGYNENGHYWTQMFISK</sequence>
<dbReference type="PANTHER" id="PTHR31157:SF1">
    <property type="entry name" value="SCP DOMAIN-CONTAINING PROTEIN"/>
    <property type="match status" value="1"/>
</dbReference>
<dbReference type="CDD" id="cd05379">
    <property type="entry name" value="CAP_bacterial"/>
    <property type="match status" value="1"/>
</dbReference>
<evidence type="ECO:0000259" key="3">
    <source>
        <dbReference type="Pfam" id="PF00188"/>
    </source>
</evidence>